<dbReference type="EMBL" id="BAABJX010000043">
    <property type="protein sequence ID" value="GAA4841450.1"/>
    <property type="molecule type" value="Genomic_DNA"/>
</dbReference>
<dbReference type="PROSITE" id="PS51257">
    <property type="entry name" value="PROKAR_LIPOPROTEIN"/>
    <property type="match status" value="1"/>
</dbReference>
<protein>
    <submittedName>
        <fullName evidence="3">YceI family protein</fullName>
    </submittedName>
</protein>
<evidence type="ECO:0000313" key="4">
    <source>
        <dbReference type="Proteomes" id="UP001500298"/>
    </source>
</evidence>
<accession>A0ABP9DJM3</accession>
<dbReference type="Pfam" id="PF04264">
    <property type="entry name" value="YceI"/>
    <property type="match status" value="1"/>
</dbReference>
<evidence type="ECO:0000256" key="1">
    <source>
        <dbReference type="SAM" id="SignalP"/>
    </source>
</evidence>
<dbReference type="Gene3D" id="2.40.128.110">
    <property type="entry name" value="Lipid/polyisoprenoid-binding, YceI-like"/>
    <property type="match status" value="1"/>
</dbReference>
<reference evidence="4" key="1">
    <citation type="journal article" date="2019" name="Int. J. Syst. Evol. Microbiol.">
        <title>The Global Catalogue of Microorganisms (GCM) 10K type strain sequencing project: providing services to taxonomists for standard genome sequencing and annotation.</title>
        <authorList>
            <consortium name="The Broad Institute Genomics Platform"/>
            <consortium name="The Broad Institute Genome Sequencing Center for Infectious Disease"/>
            <person name="Wu L."/>
            <person name="Ma J."/>
        </authorList>
    </citation>
    <scope>NUCLEOTIDE SEQUENCE [LARGE SCALE GENOMIC DNA]</scope>
    <source>
        <strain evidence="4">JCM 18326</strain>
    </source>
</reference>
<organism evidence="3 4">
    <name type="scientific">Algivirga pacifica</name>
    <dbReference type="NCBI Taxonomy" id="1162670"/>
    <lineage>
        <taxon>Bacteria</taxon>
        <taxon>Pseudomonadati</taxon>
        <taxon>Bacteroidota</taxon>
        <taxon>Cytophagia</taxon>
        <taxon>Cytophagales</taxon>
        <taxon>Flammeovirgaceae</taxon>
        <taxon>Algivirga</taxon>
    </lineage>
</organism>
<gene>
    <name evidence="3" type="ORF">GCM10023331_28060</name>
</gene>
<feature type="signal peptide" evidence="1">
    <location>
        <begin position="1"/>
        <end position="19"/>
    </location>
</feature>
<feature type="chain" id="PRO_5046297070" evidence="1">
    <location>
        <begin position="20"/>
        <end position="217"/>
    </location>
</feature>
<evidence type="ECO:0000313" key="3">
    <source>
        <dbReference type="EMBL" id="GAA4841450.1"/>
    </source>
</evidence>
<feature type="domain" description="Lipid/polyisoprenoid-binding YceI-like" evidence="2">
    <location>
        <begin position="46"/>
        <end position="182"/>
    </location>
</feature>
<proteinExistence type="predicted"/>
<keyword evidence="1" id="KW-0732">Signal</keyword>
<dbReference type="Proteomes" id="UP001500298">
    <property type="component" value="Unassembled WGS sequence"/>
</dbReference>
<dbReference type="InterPro" id="IPR036761">
    <property type="entry name" value="TTHA0802/YceI-like_sf"/>
</dbReference>
<comment type="caution">
    <text evidence="3">The sequence shown here is derived from an EMBL/GenBank/DDBJ whole genome shotgun (WGS) entry which is preliminary data.</text>
</comment>
<name>A0ABP9DJM3_9BACT</name>
<evidence type="ECO:0000259" key="2">
    <source>
        <dbReference type="Pfam" id="PF04264"/>
    </source>
</evidence>
<dbReference type="RefSeq" id="WP_345372846.1">
    <property type="nucleotide sequence ID" value="NZ_BAABJX010000043.1"/>
</dbReference>
<keyword evidence="4" id="KW-1185">Reference proteome</keyword>
<sequence>MKKIILSATILASTLWAVSCNQKTTKEENTEVTQEVAPTEAGTATYSYDSSATSILFTAYKYTERAGVGGKFTDFSITAGNETAATPEELLTGATFSIPVSSIKTGDASRDHKIKEFFFGTLNATDVLKGSIKEIKEGKVIVDLTMNSVSKEISLDYSIDAQNVLRLKGNLDVSIFDALPGIEKLNEICHDLHTGSDNISKLWPDVDITIKSTLMRN</sequence>
<dbReference type="InterPro" id="IPR007372">
    <property type="entry name" value="Lipid/polyisoprenoid-bd_YceI"/>
</dbReference>
<dbReference type="SUPFAM" id="SSF101874">
    <property type="entry name" value="YceI-like"/>
    <property type="match status" value="1"/>
</dbReference>